<evidence type="ECO:0008006" key="4">
    <source>
        <dbReference type="Google" id="ProtNLM"/>
    </source>
</evidence>
<evidence type="ECO:0000256" key="1">
    <source>
        <dbReference type="SAM" id="MobiDB-lite"/>
    </source>
</evidence>
<feature type="region of interest" description="Disordered" evidence="1">
    <location>
        <begin position="34"/>
        <end position="61"/>
    </location>
</feature>
<feature type="compositionally biased region" description="Basic and acidic residues" evidence="1">
    <location>
        <begin position="34"/>
        <end position="43"/>
    </location>
</feature>
<dbReference type="InterPro" id="IPR011053">
    <property type="entry name" value="Single_hybrid_motif"/>
</dbReference>
<sequence length="147" mass="15055">MQTEDIRQLAEWLAATDIDFLELRGPDAEVRIHRDGAAPDDTVRAPGPDAGNPANPVTSAAEPVTVLAPSLGVLRDRPPGRAAPLCAAGAAVQAGSLVALLQVGPLLLPVRAPAGGWAGEWRVPPGSTVGYGTPLLDIFVEPSADAT</sequence>
<dbReference type="KEGG" id="rhy:RD110_09680"/>
<organism evidence="2 3">
    <name type="scientific">Rhodoferax koreensis</name>
    <dbReference type="NCBI Taxonomy" id="1842727"/>
    <lineage>
        <taxon>Bacteria</taxon>
        <taxon>Pseudomonadati</taxon>
        <taxon>Pseudomonadota</taxon>
        <taxon>Betaproteobacteria</taxon>
        <taxon>Burkholderiales</taxon>
        <taxon>Comamonadaceae</taxon>
        <taxon>Rhodoferax</taxon>
    </lineage>
</organism>
<accession>A0A1P8K3K9</accession>
<dbReference type="AlphaFoldDB" id="A0A1P8K3K9"/>
<dbReference type="EMBL" id="CP019236">
    <property type="protein sequence ID" value="APW40595.1"/>
    <property type="molecule type" value="Genomic_DNA"/>
</dbReference>
<dbReference type="OrthoDB" id="8656309at2"/>
<proteinExistence type="predicted"/>
<evidence type="ECO:0000313" key="3">
    <source>
        <dbReference type="Proteomes" id="UP000186609"/>
    </source>
</evidence>
<dbReference type="RefSeq" id="WP_076204730.1">
    <property type="nucleotide sequence ID" value="NZ_CP019236.1"/>
</dbReference>
<protein>
    <recommendedName>
        <fullName evidence="4">Lipoyl-binding domain-containing protein</fullName>
    </recommendedName>
</protein>
<dbReference type="Proteomes" id="UP000186609">
    <property type="component" value="Chromosome"/>
</dbReference>
<feature type="compositionally biased region" description="Low complexity" evidence="1">
    <location>
        <begin position="45"/>
        <end position="56"/>
    </location>
</feature>
<dbReference type="Gene3D" id="2.40.50.100">
    <property type="match status" value="1"/>
</dbReference>
<keyword evidence="3" id="KW-1185">Reference proteome</keyword>
<gene>
    <name evidence="2" type="ORF">RD110_09680</name>
</gene>
<name>A0A1P8K3K9_9BURK</name>
<reference evidence="2 3" key="1">
    <citation type="submission" date="2017-01" db="EMBL/GenBank/DDBJ databases">
        <authorList>
            <person name="Mah S.A."/>
            <person name="Swanson W.J."/>
            <person name="Moy G.W."/>
            <person name="Vacquier V.D."/>
        </authorList>
    </citation>
    <scope>NUCLEOTIDE SEQUENCE [LARGE SCALE GENOMIC DNA]</scope>
    <source>
        <strain evidence="2 3">DCY110</strain>
    </source>
</reference>
<dbReference type="SUPFAM" id="SSF51230">
    <property type="entry name" value="Single hybrid motif"/>
    <property type="match status" value="1"/>
</dbReference>
<evidence type="ECO:0000313" key="2">
    <source>
        <dbReference type="EMBL" id="APW40595.1"/>
    </source>
</evidence>
<dbReference type="STRING" id="1842727.RD110_09680"/>